<accession>A0A448XPK5</accession>
<sequence length="185" mass="19948">MSIARLIQLSPLEFGRPSVVESVLQSLIDDALFGRCANSAPASIRPAAGIHGQTVGFQSLSTLQMPAPRVNRASGSRGNVLGLAGLAVLLLLVVAGPRRAEARTNLAEFTKVVPREVWQHVEARISDPAFIARPSLLLSLAFLIHAFCMLAVGVMTMHALEGRHSERSLIIEQNTDLLGRLRNID</sequence>
<comment type="caution">
    <text evidence="2">The sequence shown here is derived from an EMBL/GenBank/DDBJ whole genome shotgun (WGS) entry which is preliminary data.</text>
</comment>
<organism evidence="2 3">
    <name type="scientific">Protopolystoma xenopodis</name>
    <dbReference type="NCBI Taxonomy" id="117903"/>
    <lineage>
        <taxon>Eukaryota</taxon>
        <taxon>Metazoa</taxon>
        <taxon>Spiralia</taxon>
        <taxon>Lophotrochozoa</taxon>
        <taxon>Platyhelminthes</taxon>
        <taxon>Monogenea</taxon>
        <taxon>Polyopisthocotylea</taxon>
        <taxon>Polystomatidea</taxon>
        <taxon>Polystomatidae</taxon>
        <taxon>Protopolystoma</taxon>
    </lineage>
</organism>
<dbReference type="Proteomes" id="UP000784294">
    <property type="component" value="Unassembled WGS sequence"/>
</dbReference>
<dbReference type="EMBL" id="CAAALY010270664">
    <property type="protein sequence ID" value="VEL41712.1"/>
    <property type="molecule type" value="Genomic_DNA"/>
</dbReference>
<evidence type="ECO:0000313" key="2">
    <source>
        <dbReference type="EMBL" id="VEL41712.1"/>
    </source>
</evidence>
<dbReference type="AlphaFoldDB" id="A0A448XPK5"/>
<feature type="transmembrane region" description="Helical" evidence="1">
    <location>
        <begin position="136"/>
        <end position="160"/>
    </location>
</feature>
<keyword evidence="1" id="KW-0472">Membrane</keyword>
<evidence type="ECO:0000313" key="3">
    <source>
        <dbReference type="Proteomes" id="UP000784294"/>
    </source>
</evidence>
<keyword evidence="1" id="KW-0812">Transmembrane</keyword>
<reference evidence="2" key="1">
    <citation type="submission" date="2018-11" db="EMBL/GenBank/DDBJ databases">
        <authorList>
            <consortium name="Pathogen Informatics"/>
        </authorList>
    </citation>
    <scope>NUCLEOTIDE SEQUENCE</scope>
</reference>
<name>A0A448XPK5_9PLAT</name>
<feature type="transmembrane region" description="Helical" evidence="1">
    <location>
        <begin position="78"/>
        <end position="96"/>
    </location>
</feature>
<dbReference type="OrthoDB" id="10427595at2759"/>
<protein>
    <submittedName>
        <fullName evidence="2">Uncharacterized protein</fullName>
    </submittedName>
</protein>
<keyword evidence="1" id="KW-1133">Transmembrane helix</keyword>
<evidence type="ECO:0000256" key="1">
    <source>
        <dbReference type="SAM" id="Phobius"/>
    </source>
</evidence>
<keyword evidence="3" id="KW-1185">Reference proteome</keyword>
<gene>
    <name evidence="2" type="ORF">PXEA_LOCUS35152</name>
</gene>
<proteinExistence type="predicted"/>